<evidence type="ECO:0000313" key="20">
    <source>
        <dbReference type="Proteomes" id="UP000008810"/>
    </source>
</evidence>
<feature type="binding site" evidence="14">
    <location>
        <position position="169"/>
    </location>
    <ligand>
        <name>Ca(2+)</name>
        <dbReference type="ChEBI" id="CHEBI:29108"/>
        <label>1</label>
    </ligand>
</feature>
<dbReference type="GO" id="GO:0046872">
    <property type="term" value="F:metal ion binding"/>
    <property type="evidence" value="ECO:0007669"/>
    <property type="project" value="UniProtKB-KW"/>
</dbReference>
<evidence type="ECO:0000256" key="3">
    <source>
        <dbReference type="ARBA" id="ARBA00022559"/>
    </source>
</evidence>
<feature type="binding site" evidence="14">
    <location>
        <position position="176"/>
    </location>
    <ligand>
        <name>Ca(2+)</name>
        <dbReference type="ChEBI" id="CHEBI:29108"/>
        <label>1</label>
    </ligand>
</feature>
<organism evidence="18">
    <name type="scientific">Brachypodium distachyon</name>
    <name type="common">Purple false brome</name>
    <name type="synonym">Trachynia distachya</name>
    <dbReference type="NCBI Taxonomy" id="15368"/>
    <lineage>
        <taxon>Eukaryota</taxon>
        <taxon>Viridiplantae</taxon>
        <taxon>Streptophyta</taxon>
        <taxon>Embryophyta</taxon>
        <taxon>Tracheophyta</taxon>
        <taxon>Spermatophyta</taxon>
        <taxon>Magnoliopsida</taxon>
        <taxon>Liliopsida</taxon>
        <taxon>Poales</taxon>
        <taxon>Poaceae</taxon>
        <taxon>BOP clade</taxon>
        <taxon>Pooideae</taxon>
        <taxon>Stipodae</taxon>
        <taxon>Brachypodieae</taxon>
        <taxon>Brachypodium</taxon>
    </lineage>
</organism>
<dbReference type="KEGG" id="bdi:100822018"/>
<evidence type="ECO:0000256" key="13">
    <source>
        <dbReference type="PIRSR" id="PIRSR600823-2"/>
    </source>
</evidence>
<dbReference type="InterPro" id="IPR033905">
    <property type="entry name" value="Secretory_peroxidase"/>
</dbReference>
<dbReference type="GO" id="GO:0009505">
    <property type="term" value="C:plant-type cell wall"/>
    <property type="evidence" value="ECO:0000318"/>
    <property type="project" value="GO_Central"/>
</dbReference>
<accession>A0A0Q3MHC4</accession>
<feature type="binding site" description="axial binding residue" evidence="14">
    <location>
        <position position="291"/>
    </location>
    <ligand>
        <name>heme b</name>
        <dbReference type="ChEBI" id="CHEBI:60344"/>
    </ligand>
    <ligandPart>
        <name>Fe</name>
        <dbReference type="ChEBI" id="CHEBI:18248"/>
    </ligandPart>
</feature>
<feature type="domain" description="Plant heme peroxidase family profile" evidence="17">
    <location>
        <begin position="127"/>
        <end position="428"/>
    </location>
</feature>
<dbReference type="FunCoup" id="A0A0Q3MHC4">
    <property type="interactions" value="160"/>
</dbReference>
<keyword evidence="9 16" id="KW-1015">Disulfide bond</keyword>
<feature type="binding site" evidence="14">
    <location>
        <position position="348"/>
    </location>
    <ligand>
        <name>Ca(2+)</name>
        <dbReference type="ChEBI" id="CHEBI:29108"/>
        <label>2</label>
    </ligand>
</feature>
<evidence type="ECO:0000259" key="17">
    <source>
        <dbReference type="PROSITE" id="PS50873"/>
    </source>
</evidence>
<dbReference type="EnsemblPlants" id="KQK03846">
    <property type="protein sequence ID" value="KQK03846"/>
    <property type="gene ID" value="BRADI_2g10150v3"/>
</dbReference>
<evidence type="ECO:0000313" key="19">
    <source>
        <dbReference type="EnsemblPlants" id="KQK03846"/>
    </source>
</evidence>
<dbReference type="SUPFAM" id="SSF48113">
    <property type="entry name" value="Heme-dependent peroxidases"/>
    <property type="match status" value="1"/>
</dbReference>
<dbReference type="PRINTS" id="PR00461">
    <property type="entry name" value="PLPEROXIDASE"/>
</dbReference>
<feature type="binding site" evidence="14">
    <location>
        <position position="187"/>
    </location>
    <ligand>
        <name>Ca(2+)</name>
        <dbReference type="ChEBI" id="CHEBI:29108"/>
        <label>1</label>
    </ligand>
</feature>
<dbReference type="InterPro" id="IPR010255">
    <property type="entry name" value="Haem_peroxidase_sf"/>
</dbReference>
<dbReference type="Gene3D" id="1.10.420.10">
    <property type="entry name" value="Peroxidase, domain 2"/>
    <property type="match status" value="1"/>
</dbReference>
<dbReference type="GO" id="GO:0006979">
    <property type="term" value="P:response to oxidative stress"/>
    <property type="evidence" value="ECO:0007669"/>
    <property type="project" value="InterPro"/>
</dbReference>
<protein>
    <recommendedName>
        <fullName evidence="17">Plant heme peroxidase family profile domain-containing protein</fullName>
    </recommendedName>
</protein>
<dbReference type="ExpressionAtlas" id="A0A0Q3MHC4">
    <property type="expression patterns" value="baseline and differential"/>
</dbReference>
<dbReference type="InterPro" id="IPR000823">
    <property type="entry name" value="Peroxidase_pln"/>
</dbReference>
<feature type="binding site" evidence="13">
    <location>
        <position position="261"/>
    </location>
    <ligand>
        <name>substrate</name>
    </ligand>
</feature>
<evidence type="ECO:0000256" key="1">
    <source>
        <dbReference type="ARBA" id="ARBA00000189"/>
    </source>
</evidence>
<reference evidence="19" key="3">
    <citation type="submission" date="2018-08" db="UniProtKB">
        <authorList>
            <consortium name="EnsemblPlants"/>
        </authorList>
    </citation>
    <scope>IDENTIFICATION</scope>
    <source>
        <strain evidence="19">cv. Bd21</strain>
    </source>
</reference>
<evidence type="ECO:0000256" key="4">
    <source>
        <dbReference type="ARBA" id="ARBA00022617"/>
    </source>
</evidence>
<feature type="binding site" evidence="14">
    <location>
        <position position="351"/>
    </location>
    <ligand>
        <name>Ca(2+)</name>
        <dbReference type="ChEBI" id="CHEBI:29108"/>
        <label>2</label>
    </ligand>
</feature>
<keyword evidence="20" id="KW-1185">Reference proteome</keyword>
<dbReference type="InterPro" id="IPR019793">
    <property type="entry name" value="Peroxidases_heam-ligand_BS"/>
</dbReference>
<evidence type="ECO:0000256" key="16">
    <source>
        <dbReference type="PIRSR" id="PIRSR600823-5"/>
    </source>
</evidence>
<feature type="binding site" evidence="14">
    <location>
        <position position="292"/>
    </location>
    <ligand>
        <name>Ca(2+)</name>
        <dbReference type="ChEBI" id="CHEBI:29108"/>
        <label>2</label>
    </ligand>
</feature>
<gene>
    <name evidence="18" type="ORF">BRADI_2g10150v3</name>
</gene>
<dbReference type="PANTHER" id="PTHR31235">
    <property type="entry name" value="PEROXIDASE 25-RELATED"/>
    <property type="match status" value="1"/>
</dbReference>
<dbReference type="AlphaFoldDB" id="A0A0Q3MHC4"/>
<dbReference type="GO" id="GO:0140825">
    <property type="term" value="F:lactoperoxidase activity"/>
    <property type="evidence" value="ECO:0007669"/>
    <property type="project" value="UniProtKB-EC"/>
</dbReference>
<dbReference type="GO" id="GO:0042744">
    <property type="term" value="P:hydrogen peroxide catabolic process"/>
    <property type="evidence" value="ECO:0007669"/>
    <property type="project" value="UniProtKB-KW"/>
</dbReference>
<comment type="cofactor">
    <cofactor evidence="14">
        <name>heme b</name>
        <dbReference type="ChEBI" id="CHEBI:60344"/>
    </cofactor>
    <text evidence="14">Binds 1 heme b (iron(II)-protoporphyrin IX) group per subunit.</text>
</comment>
<evidence type="ECO:0000256" key="5">
    <source>
        <dbReference type="ARBA" id="ARBA00022723"/>
    </source>
</evidence>
<reference evidence="18 19" key="1">
    <citation type="journal article" date="2010" name="Nature">
        <title>Genome sequencing and analysis of the model grass Brachypodium distachyon.</title>
        <authorList>
            <consortium name="International Brachypodium Initiative"/>
        </authorList>
    </citation>
    <scope>NUCLEOTIDE SEQUENCE [LARGE SCALE GENOMIC DNA]</scope>
    <source>
        <strain evidence="18 19">Bd21</strain>
    </source>
</reference>
<keyword evidence="8 14" id="KW-0408">Iron</keyword>
<dbReference type="FunFam" id="1.10.420.10:FF:000001">
    <property type="entry name" value="Peroxidase"/>
    <property type="match status" value="1"/>
</dbReference>
<keyword evidence="10" id="KW-0873">Pyrrolidone carboxylic acid</keyword>
<feature type="active site" description="Proton acceptor" evidence="12">
    <location>
        <position position="168"/>
    </location>
</feature>
<proteinExistence type="inferred from homology"/>
<name>A0A0Q3MHC4_BRADI</name>
<feature type="disulfide bond" evidence="16">
    <location>
        <begin position="219"/>
        <end position="425"/>
    </location>
</feature>
<dbReference type="Proteomes" id="UP000008810">
    <property type="component" value="Chromosome 2"/>
</dbReference>
<evidence type="ECO:0000256" key="14">
    <source>
        <dbReference type="PIRSR" id="PIRSR600823-3"/>
    </source>
</evidence>
<comment type="similarity">
    <text evidence="2">Belongs to the peroxidase family. Ascorbate peroxidase subfamily.</text>
</comment>
<reference evidence="18" key="2">
    <citation type="submission" date="2017-06" db="EMBL/GenBank/DDBJ databases">
        <title>WGS assembly of Brachypodium distachyon.</title>
        <authorList>
            <consortium name="The International Brachypodium Initiative"/>
            <person name="Lucas S."/>
            <person name="Harmon-Smith M."/>
            <person name="Lail K."/>
            <person name="Tice H."/>
            <person name="Grimwood J."/>
            <person name="Bruce D."/>
            <person name="Barry K."/>
            <person name="Shu S."/>
            <person name="Lindquist E."/>
            <person name="Wang M."/>
            <person name="Pitluck S."/>
            <person name="Vogel J.P."/>
            <person name="Garvin D.F."/>
            <person name="Mockler T.C."/>
            <person name="Schmutz J."/>
            <person name="Rokhsar D."/>
            <person name="Bevan M.W."/>
        </authorList>
    </citation>
    <scope>NUCLEOTIDE SEQUENCE</scope>
    <source>
        <strain evidence="18">Bd21</strain>
    </source>
</reference>
<keyword evidence="7" id="KW-0560">Oxidoreductase</keyword>
<evidence type="ECO:0000256" key="8">
    <source>
        <dbReference type="ARBA" id="ARBA00023004"/>
    </source>
</evidence>
<feature type="binding site" evidence="14">
    <location>
        <position position="178"/>
    </location>
    <ligand>
        <name>Ca(2+)</name>
        <dbReference type="ChEBI" id="CHEBI:29108"/>
        <label>1</label>
    </ligand>
</feature>
<evidence type="ECO:0000256" key="12">
    <source>
        <dbReference type="PIRSR" id="PIRSR600823-1"/>
    </source>
</evidence>
<dbReference type="PRINTS" id="PR00458">
    <property type="entry name" value="PEROXIDASE"/>
</dbReference>
<sequence>MTASSLLGCFLQPAGSTGHTRSVAEPIKRSAQPPPLNGTVITKHKHRASSLAPSLSLTPSVPHPGFSEDRCCSETGELRREREMGRQQQSVCGGAGWWWRAVAWWGAVVLGHLVSHGRAGLLDTNPGLAYNFYRTSCPNAESIVQRVTWAQVAANQALPGRLLRLHFHDCFVKGCDASILLDTAGSEKTAGPNLSVGGYEVIDAVKAQLEQACPGVVSCADVVALAARDAVSYQFKASLWQVETGRRDGPVSSAGNTGSLPSPSAGFGGLVQSFAAKGLDVGDLVALSGAHTIGKASCSSVTPRLYNGNATTVDPLLDSAYAKRLITSCPNPNLTPASPPPASTVDLDAATPFKFDGTYYSNLLNKQGVLASDAALTQNAAAAAMVANLTNSINFYAAFAMSMKKMGRVDVLTLKNGQGKIRTQCRVP</sequence>
<evidence type="ECO:0000256" key="9">
    <source>
        <dbReference type="ARBA" id="ARBA00023157"/>
    </source>
</evidence>
<dbReference type="CDD" id="cd00693">
    <property type="entry name" value="secretory_peroxidase"/>
    <property type="match status" value="1"/>
</dbReference>
<evidence type="ECO:0000256" key="2">
    <source>
        <dbReference type="ARBA" id="ARBA00006873"/>
    </source>
</evidence>
<dbReference type="PROSITE" id="PS00435">
    <property type="entry name" value="PEROXIDASE_1"/>
    <property type="match status" value="1"/>
</dbReference>
<dbReference type="GO" id="GO:0006950">
    <property type="term" value="P:response to stress"/>
    <property type="evidence" value="ECO:0000318"/>
    <property type="project" value="GO_Central"/>
</dbReference>
<evidence type="ECO:0000256" key="11">
    <source>
        <dbReference type="ARBA" id="ARBA00023324"/>
    </source>
</evidence>
<dbReference type="PROSITE" id="PS50873">
    <property type="entry name" value="PEROXIDASE_4"/>
    <property type="match status" value="1"/>
</dbReference>
<keyword evidence="6 14" id="KW-0106">Calcium</keyword>
<keyword evidence="5 14" id="KW-0479">Metal-binding</keyword>
<dbReference type="Pfam" id="PF00141">
    <property type="entry name" value="peroxidase"/>
    <property type="match status" value="1"/>
</dbReference>
<feature type="binding site" evidence="14">
    <location>
        <position position="174"/>
    </location>
    <ligand>
        <name>Ca(2+)</name>
        <dbReference type="ChEBI" id="CHEBI:29108"/>
        <label>1</label>
    </ligand>
</feature>
<feature type="disulfide bond" evidence="16">
    <location>
        <begin position="298"/>
        <end position="329"/>
    </location>
</feature>
<dbReference type="Gene3D" id="1.10.520.10">
    <property type="match status" value="1"/>
</dbReference>
<evidence type="ECO:0000256" key="15">
    <source>
        <dbReference type="PIRSR" id="PIRSR600823-4"/>
    </source>
</evidence>
<dbReference type="STRING" id="15368.A0A0Q3MHC4"/>
<dbReference type="GO" id="GO:0020037">
    <property type="term" value="F:heme binding"/>
    <property type="evidence" value="ECO:0007669"/>
    <property type="project" value="InterPro"/>
</dbReference>
<feature type="disulfide bond" evidence="16">
    <location>
        <begin position="137"/>
        <end position="213"/>
    </location>
</feature>
<evidence type="ECO:0000256" key="7">
    <source>
        <dbReference type="ARBA" id="ARBA00023002"/>
    </source>
</evidence>
<dbReference type="Gramene" id="KQK03846">
    <property type="protein sequence ID" value="KQK03846"/>
    <property type="gene ID" value="BRADI_2g10150v3"/>
</dbReference>
<keyword evidence="4" id="KW-0349">Heme</keyword>
<comment type="catalytic activity">
    <reaction evidence="1">
        <text>2 a phenolic donor + H2O2 = 2 a phenolic radical donor + 2 H2O</text>
        <dbReference type="Rhea" id="RHEA:56136"/>
        <dbReference type="ChEBI" id="CHEBI:15377"/>
        <dbReference type="ChEBI" id="CHEBI:16240"/>
        <dbReference type="ChEBI" id="CHEBI:139520"/>
        <dbReference type="ChEBI" id="CHEBI:139521"/>
        <dbReference type="EC" id="1.11.1.7"/>
    </reaction>
</comment>
<comment type="cofactor">
    <cofactor evidence="14">
        <name>Ca(2+)</name>
        <dbReference type="ChEBI" id="CHEBI:29108"/>
    </cofactor>
    <text evidence="14">Binds 2 calcium ions per subunit.</text>
</comment>
<feature type="binding site" evidence="14">
    <location>
        <position position="172"/>
    </location>
    <ligand>
        <name>Ca(2+)</name>
        <dbReference type="ChEBI" id="CHEBI:29108"/>
        <label>1</label>
    </ligand>
</feature>
<dbReference type="OrthoDB" id="2113341at2759"/>
<dbReference type="GO" id="GO:0004601">
    <property type="term" value="F:peroxidase activity"/>
    <property type="evidence" value="ECO:0000318"/>
    <property type="project" value="GO_Central"/>
</dbReference>
<feature type="disulfide bond" evidence="16">
    <location>
        <begin position="170"/>
        <end position="175"/>
    </location>
</feature>
<keyword evidence="11" id="KW-0376">Hydrogen peroxide</keyword>
<dbReference type="EMBL" id="CM000881">
    <property type="protein sequence ID" value="KQK03846.1"/>
    <property type="molecule type" value="Genomic_DNA"/>
</dbReference>
<dbReference type="InterPro" id="IPR002016">
    <property type="entry name" value="Haem_peroxidase"/>
</dbReference>
<feature type="site" description="Transition state stabilizer" evidence="15">
    <location>
        <position position="164"/>
    </location>
</feature>
<evidence type="ECO:0000256" key="10">
    <source>
        <dbReference type="ARBA" id="ARBA00023283"/>
    </source>
</evidence>
<feature type="binding site" evidence="14">
    <location>
        <position position="356"/>
    </location>
    <ligand>
        <name>Ca(2+)</name>
        <dbReference type="ChEBI" id="CHEBI:29108"/>
        <label>2</label>
    </ligand>
</feature>
<keyword evidence="3" id="KW-0575">Peroxidase</keyword>
<evidence type="ECO:0000313" key="18">
    <source>
        <dbReference type="EMBL" id="KQK03846.1"/>
    </source>
</evidence>
<evidence type="ECO:0000256" key="6">
    <source>
        <dbReference type="ARBA" id="ARBA00022837"/>
    </source>
</evidence>